<dbReference type="CDD" id="cd00211">
    <property type="entry name" value="PTS_IIA_fru"/>
    <property type="match status" value="1"/>
</dbReference>
<dbReference type="InterPro" id="IPR002178">
    <property type="entry name" value="PTS_EIIA_type-2_dom"/>
</dbReference>
<dbReference type="SUPFAM" id="SSF63520">
    <property type="entry name" value="PTS-regulatory domain, PRD"/>
    <property type="match status" value="2"/>
</dbReference>
<dbReference type="InterPro" id="IPR011608">
    <property type="entry name" value="PRD"/>
</dbReference>
<dbReference type="SUPFAM" id="SSF55804">
    <property type="entry name" value="Phoshotransferase/anion transport protein"/>
    <property type="match status" value="1"/>
</dbReference>
<feature type="domain" description="PRD" evidence="8">
    <location>
        <begin position="320"/>
        <end position="427"/>
    </location>
</feature>
<organism evidence="9 10">
    <name type="scientific">Clostridium neonatale</name>
    <dbReference type="NCBI Taxonomy" id="137838"/>
    <lineage>
        <taxon>Bacteria</taxon>
        <taxon>Bacillati</taxon>
        <taxon>Bacillota</taxon>
        <taxon>Clostridia</taxon>
        <taxon>Eubacteriales</taxon>
        <taxon>Clostridiaceae</taxon>
        <taxon>Clostridium</taxon>
    </lineage>
</organism>
<dbReference type="GO" id="GO:0006355">
    <property type="term" value="P:regulation of DNA-templated transcription"/>
    <property type="evidence" value="ECO:0007669"/>
    <property type="project" value="InterPro"/>
</dbReference>
<dbReference type="InterPro" id="IPR007737">
    <property type="entry name" value="Mga_HTH"/>
</dbReference>
<dbReference type="InterPro" id="IPR050661">
    <property type="entry name" value="BglG_antiterminators"/>
</dbReference>
<proteinExistence type="predicted"/>
<evidence type="ECO:0000313" key="10">
    <source>
        <dbReference type="Proteomes" id="UP001189143"/>
    </source>
</evidence>
<keyword evidence="5" id="KW-0804">Transcription</keyword>
<name>A0AAD2DGS1_9CLOT</name>
<evidence type="ECO:0000259" key="7">
    <source>
        <dbReference type="PROSITE" id="PS51099"/>
    </source>
</evidence>
<keyword evidence="2" id="KW-0677">Repeat</keyword>
<gene>
    <name evidence="9" type="ORF">CNEO2_680006</name>
</gene>
<dbReference type="AlphaFoldDB" id="A0AAD2DGS1"/>
<dbReference type="InterPro" id="IPR013011">
    <property type="entry name" value="PTS_EIIB_2"/>
</dbReference>
<dbReference type="Pfam" id="PF00359">
    <property type="entry name" value="PTS_EIIA_2"/>
    <property type="match status" value="1"/>
</dbReference>
<evidence type="ECO:0000256" key="2">
    <source>
        <dbReference type="ARBA" id="ARBA00022737"/>
    </source>
</evidence>
<keyword evidence="4" id="KW-0010">Activator</keyword>
<dbReference type="Gene3D" id="3.40.930.10">
    <property type="entry name" value="Mannitol-specific EII, Chain A"/>
    <property type="match status" value="1"/>
</dbReference>
<dbReference type="SUPFAM" id="SSF46785">
    <property type="entry name" value="Winged helix' DNA-binding domain"/>
    <property type="match status" value="1"/>
</dbReference>
<dbReference type="InterPro" id="IPR003501">
    <property type="entry name" value="PTS_EIIB_2/3"/>
</dbReference>
<evidence type="ECO:0000256" key="5">
    <source>
        <dbReference type="ARBA" id="ARBA00023163"/>
    </source>
</evidence>
<dbReference type="InterPro" id="IPR016152">
    <property type="entry name" value="PTrfase/Anion_transptr"/>
</dbReference>
<evidence type="ECO:0000256" key="1">
    <source>
        <dbReference type="ARBA" id="ARBA00022679"/>
    </source>
</evidence>
<dbReference type="RefSeq" id="WP_317049761.1">
    <property type="nucleotide sequence ID" value="NZ_CAMRXC010000256.1"/>
</dbReference>
<feature type="domain" description="PRD" evidence="8">
    <location>
        <begin position="203"/>
        <end position="308"/>
    </location>
</feature>
<protein>
    <submittedName>
        <fullName evidence="9">Activator of the mannose operon, transcriptional antiterminator</fullName>
    </submittedName>
</protein>
<sequence length="671" mass="77979">MNILTDRCKSILIELFNNEIVTLRYIEEKIKYSKKTILKDLDIIEKVIAEYNIQLIRKPNKGLWLCGCEEDLSILHKFINIEQNDIPSTSEERQTYILTRLINSNDYVTIQELADEIYVSKGTITNELLKISEYLNDSKIYLEKKQNKGMIIRGEEKDIREAYAKIITEQNCLEYVLNVVSKSEKIDINKHSENIINSELQQIFDKEYISIIANNVKFLERELDYDFSDSAFAALVIHIVIAIRRIKEGKQIKTSEISLKELSECKEYKMALKLVQDIERDFKIKVPKEEVGYITMHILGSKILKMKRLTSKDNIINNAILDNSLKDIILDMIRRAEEVLQVRLVDNDDLYNGLFIHVRPAINRLINNMPIKNPYLYEIKRKYPLAFEAAVKAFDVLKEKYSIKSSEDEIAYIALHIEAALEGIKQLNKKEIKVLVVCSTGMGTSQLISAKLKRLFSNLKIIDILSAINIENNPLINEVDFIISSIPIYIENKTVINVNPFLEDSDIDKIRKNIKMVSLNNKIEGYKKFVNIYNKELVFLDIDSDDYEEVIKKICIELERKGYVTKDFMKTVINRENISSTSYDGMAIPHGDVNEVIKPFISICVLKKRLRWEDYKVNIVFLTGVNESIKHSLKDIFDNLYELIEDKNRINQILQCKDSEEIINIVLNKNQ</sequence>
<feature type="domain" description="PTS EIIB type-2" evidence="7">
    <location>
        <begin position="432"/>
        <end position="522"/>
    </location>
</feature>
<accession>A0AAD2DGS1</accession>
<dbReference type="Proteomes" id="UP001189143">
    <property type="component" value="Unassembled WGS sequence"/>
</dbReference>
<dbReference type="GO" id="GO:0009401">
    <property type="term" value="P:phosphoenolpyruvate-dependent sugar phosphotransferase system"/>
    <property type="evidence" value="ECO:0007669"/>
    <property type="project" value="InterPro"/>
</dbReference>
<evidence type="ECO:0000256" key="4">
    <source>
        <dbReference type="ARBA" id="ARBA00023159"/>
    </source>
</evidence>
<dbReference type="SUPFAM" id="SSF52794">
    <property type="entry name" value="PTS system IIB component-like"/>
    <property type="match status" value="1"/>
</dbReference>
<evidence type="ECO:0000259" key="6">
    <source>
        <dbReference type="PROSITE" id="PS51094"/>
    </source>
</evidence>
<feature type="domain" description="PTS EIIA type-2" evidence="6">
    <location>
        <begin position="531"/>
        <end position="669"/>
    </location>
</feature>
<dbReference type="PROSITE" id="PS51094">
    <property type="entry name" value="PTS_EIIA_TYPE_2"/>
    <property type="match status" value="1"/>
</dbReference>
<dbReference type="Pfam" id="PF00874">
    <property type="entry name" value="PRD"/>
    <property type="match status" value="2"/>
</dbReference>
<keyword evidence="3" id="KW-0805">Transcription regulation</keyword>
<evidence type="ECO:0000259" key="8">
    <source>
        <dbReference type="PROSITE" id="PS51372"/>
    </source>
</evidence>
<dbReference type="Gene3D" id="1.10.10.10">
    <property type="entry name" value="Winged helix-like DNA-binding domain superfamily/Winged helix DNA-binding domain"/>
    <property type="match status" value="2"/>
</dbReference>
<keyword evidence="1" id="KW-0808">Transferase</keyword>
<dbReference type="InterPro" id="IPR036388">
    <property type="entry name" value="WH-like_DNA-bd_sf"/>
</dbReference>
<dbReference type="CDD" id="cd05568">
    <property type="entry name" value="PTS_IIB_bgl_like"/>
    <property type="match status" value="1"/>
</dbReference>
<dbReference type="Gene3D" id="1.10.1790.10">
    <property type="entry name" value="PRD domain"/>
    <property type="match status" value="2"/>
</dbReference>
<dbReference type="Pfam" id="PF05043">
    <property type="entry name" value="Mga"/>
    <property type="match status" value="1"/>
</dbReference>
<dbReference type="Gene3D" id="3.40.50.2300">
    <property type="match status" value="1"/>
</dbReference>
<dbReference type="GO" id="GO:0008982">
    <property type="term" value="F:protein-N(PI)-phosphohistidine-sugar phosphotransferase activity"/>
    <property type="evidence" value="ECO:0007669"/>
    <property type="project" value="InterPro"/>
</dbReference>
<dbReference type="PROSITE" id="PS51372">
    <property type="entry name" value="PRD_2"/>
    <property type="match status" value="2"/>
</dbReference>
<dbReference type="EMBL" id="CAMTCP010000268">
    <property type="protein sequence ID" value="CAI3669858.1"/>
    <property type="molecule type" value="Genomic_DNA"/>
</dbReference>
<evidence type="ECO:0000313" key="9">
    <source>
        <dbReference type="EMBL" id="CAI3669858.1"/>
    </source>
</evidence>
<reference evidence="9" key="1">
    <citation type="submission" date="2022-10" db="EMBL/GenBank/DDBJ databases">
        <authorList>
            <person name="Aires J."/>
            <person name="Mesa V."/>
        </authorList>
    </citation>
    <scope>NUCLEOTIDE SEQUENCE</scope>
    <source>
        <strain evidence="9">Clostridium neonatale JD116</strain>
    </source>
</reference>
<dbReference type="InterPro" id="IPR036634">
    <property type="entry name" value="PRD_sf"/>
</dbReference>
<dbReference type="PANTHER" id="PTHR30185:SF18">
    <property type="entry name" value="TRANSCRIPTIONAL REGULATOR MTLR"/>
    <property type="match status" value="1"/>
</dbReference>
<dbReference type="PANTHER" id="PTHR30185">
    <property type="entry name" value="CRYPTIC BETA-GLUCOSIDE BGL OPERON ANTITERMINATOR"/>
    <property type="match status" value="1"/>
</dbReference>
<dbReference type="InterPro" id="IPR036390">
    <property type="entry name" value="WH_DNA-bd_sf"/>
</dbReference>
<dbReference type="Pfam" id="PF02302">
    <property type="entry name" value="PTS_IIB"/>
    <property type="match status" value="1"/>
</dbReference>
<dbReference type="InterPro" id="IPR036095">
    <property type="entry name" value="PTS_EIIB-like_sf"/>
</dbReference>
<comment type="caution">
    <text evidence="9">The sequence shown here is derived from an EMBL/GenBank/DDBJ whole genome shotgun (WGS) entry which is preliminary data.</text>
</comment>
<evidence type="ECO:0000256" key="3">
    <source>
        <dbReference type="ARBA" id="ARBA00023015"/>
    </source>
</evidence>
<dbReference type="PROSITE" id="PS51099">
    <property type="entry name" value="PTS_EIIB_TYPE_2"/>
    <property type="match status" value="1"/>
</dbReference>